<evidence type="ECO:0008006" key="3">
    <source>
        <dbReference type="Google" id="ProtNLM"/>
    </source>
</evidence>
<comment type="caution">
    <text evidence="1">The sequence shown here is derived from an EMBL/GenBank/DDBJ whole genome shotgun (WGS) entry which is preliminary data.</text>
</comment>
<name>A0AA40DL98_9PEZI</name>
<accession>A0AA40DL98</accession>
<evidence type="ECO:0000313" key="2">
    <source>
        <dbReference type="Proteomes" id="UP001172102"/>
    </source>
</evidence>
<proteinExistence type="predicted"/>
<organism evidence="1 2">
    <name type="scientific">Lasiosphaeris hirsuta</name>
    <dbReference type="NCBI Taxonomy" id="260670"/>
    <lineage>
        <taxon>Eukaryota</taxon>
        <taxon>Fungi</taxon>
        <taxon>Dikarya</taxon>
        <taxon>Ascomycota</taxon>
        <taxon>Pezizomycotina</taxon>
        <taxon>Sordariomycetes</taxon>
        <taxon>Sordariomycetidae</taxon>
        <taxon>Sordariales</taxon>
        <taxon>Lasiosphaeriaceae</taxon>
        <taxon>Lasiosphaeris</taxon>
    </lineage>
</organism>
<evidence type="ECO:0000313" key="1">
    <source>
        <dbReference type="EMBL" id="KAK0707839.1"/>
    </source>
</evidence>
<dbReference type="AlphaFoldDB" id="A0AA40DL98"/>
<reference evidence="1" key="1">
    <citation type="submission" date="2023-06" db="EMBL/GenBank/DDBJ databases">
        <title>Genome-scale phylogeny and comparative genomics of the fungal order Sordariales.</title>
        <authorList>
            <consortium name="Lawrence Berkeley National Laboratory"/>
            <person name="Hensen N."/>
            <person name="Bonometti L."/>
            <person name="Westerberg I."/>
            <person name="Brannstrom I.O."/>
            <person name="Guillou S."/>
            <person name="Cros-Aarteil S."/>
            <person name="Calhoun S."/>
            <person name="Haridas S."/>
            <person name="Kuo A."/>
            <person name="Mondo S."/>
            <person name="Pangilinan J."/>
            <person name="Riley R."/>
            <person name="Labutti K."/>
            <person name="Andreopoulos B."/>
            <person name="Lipzen A."/>
            <person name="Chen C."/>
            <person name="Yanf M."/>
            <person name="Daum C."/>
            <person name="Ng V."/>
            <person name="Clum A."/>
            <person name="Steindorff A."/>
            <person name="Ohm R."/>
            <person name="Martin F."/>
            <person name="Silar P."/>
            <person name="Natvig D."/>
            <person name="Lalanne C."/>
            <person name="Gautier V."/>
            <person name="Ament-Velasquez S.L."/>
            <person name="Kruys A."/>
            <person name="Hutchinson M.I."/>
            <person name="Powell A.J."/>
            <person name="Barry K."/>
            <person name="Miller A.N."/>
            <person name="Grigoriev I.V."/>
            <person name="Debuchy R."/>
            <person name="Gladieux P."/>
            <person name="Thoren M.H."/>
            <person name="Johannesson H."/>
        </authorList>
    </citation>
    <scope>NUCLEOTIDE SEQUENCE</scope>
    <source>
        <strain evidence="1">SMH4607-1</strain>
    </source>
</reference>
<gene>
    <name evidence="1" type="ORF">B0H67DRAFT_647977</name>
</gene>
<dbReference type="EMBL" id="JAUKUA010000006">
    <property type="protein sequence ID" value="KAK0707839.1"/>
    <property type="molecule type" value="Genomic_DNA"/>
</dbReference>
<protein>
    <recommendedName>
        <fullName evidence="3">F-box domain-containing protein</fullName>
    </recommendedName>
</protein>
<dbReference type="Proteomes" id="UP001172102">
    <property type="component" value="Unassembled WGS sequence"/>
</dbReference>
<sequence length="100" mass="10864">MRSDTVTLRTLNLDKLRAAVPLDIGQHDQPTTLQPLGLLQRLPNEIFCHVLASVDIPTLMSVLRISHAALSLVNSLPELVLLANRHGDVLRAVVASEAQA</sequence>
<keyword evidence="2" id="KW-1185">Reference proteome</keyword>